<keyword evidence="1" id="KW-0812">Transmembrane</keyword>
<accession>A0A150FY84</accession>
<reference evidence="3" key="1">
    <citation type="journal article" date="2016" name="Nat. Commun.">
        <title>The Gonium pectorale genome demonstrates co-option of cell cycle regulation during the evolution of multicellularity.</title>
        <authorList>
            <person name="Hanschen E.R."/>
            <person name="Marriage T.N."/>
            <person name="Ferris P.J."/>
            <person name="Hamaji T."/>
            <person name="Toyoda A."/>
            <person name="Fujiyama A."/>
            <person name="Neme R."/>
            <person name="Noguchi H."/>
            <person name="Minakuchi Y."/>
            <person name="Suzuki M."/>
            <person name="Kawai-Toyooka H."/>
            <person name="Smith D.R."/>
            <person name="Sparks H."/>
            <person name="Anderson J."/>
            <person name="Bakaric R."/>
            <person name="Luria V."/>
            <person name="Karger A."/>
            <person name="Kirschner M.W."/>
            <person name="Durand P.M."/>
            <person name="Michod R.E."/>
            <person name="Nozaki H."/>
            <person name="Olson B.J."/>
        </authorList>
    </citation>
    <scope>NUCLEOTIDE SEQUENCE [LARGE SCALE GENOMIC DNA]</scope>
    <source>
        <strain evidence="3">NIES-2863</strain>
    </source>
</reference>
<evidence type="ECO:0000313" key="2">
    <source>
        <dbReference type="EMBL" id="KXZ42566.1"/>
    </source>
</evidence>
<organism evidence="2 3">
    <name type="scientific">Gonium pectorale</name>
    <name type="common">Green alga</name>
    <dbReference type="NCBI Taxonomy" id="33097"/>
    <lineage>
        <taxon>Eukaryota</taxon>
        <taxon>Viridiplantae</taxon>
        <taxon>Chlorophyta</taxon>
        <taxon>core chlorophytes</taxon>
        <taxon>Chlorophyceae</taxon>
        <taxon>CS clade</taxon>
        <taxon>Chlamydomonadales</taxon>
        <taxon>Volvocaceae</taxon>
        <taxon>Gonium</taxon>
    </lineage>
</organism>
<sequence>MACSPVKSRTIVLLEFLSLGVLSLTITLSLYFVIGDELDTTSSMLCQPGGQHAEVTALTQSVAADSSDTLPRRNSCEVL</sequence>
<keyword evidence="3" id="KW-1185">Reference proteome</keyword>
<proteinExistence type="predicted"/>
<dbReference type="AlphaFoldDB" id="A0A150FY84"/>
<keyword evidence="1" id="KW-0472">Membrane</keyword>
<name>A0A150FY84_GONPE</name>
<comment type="caution">
    <text evidence="2">The sequence shown here is derived from an EMBL/GenBank/DDBJ whole genome shotgun (WGS) entry which is preliminary data.</text>
</comment>
<protein>
    <submittedName>
        <fullName evidence="2">Uncharacterized protein</fullName>
    </submittedName>
</protein>
<gene>
    <name evidence="2" type="ORF">GPECTOR_134g620</name>
</gene>
<feature type="transmembrane region" description="Helical" evidence="1">
    <location>
        <begin position="12"/>
        <end position="34"/>
    </location>
</feature>
<keyword evidence="1" id="KW-1133">Transmembrane helix</keyword>
<dbReference type="Proteomes" id="UP000075714">
    <property type="component" value="Unassembled WGS sequence"/>
</dbReference>
<evidence type="ECO:0000256" key="1">
    <source>
        <dbReference type="SAM" id="Phobius"/>
    </source>
</evidence>
<dbReference type="EMBL" id="LSYV01000134">
    <property type="protein sequence ID" value="KXZ42566.1"/>
    <property type="molecule type" value="Genomic_DNA"/>
</dbReference>
<evidence type="ECO:0000313" key="3">
    <source>
        <dbReference type="Proteomes" id="UP000075714"/>
    </source>
</evidence>